<evidence type="ECO:0000313" key="9">
    <source>
        <dbReference type="Proteomes" id="UP001293593"/>
    </source>
</evidence>
<dbReference type="FunFam" id="3.40.50.10140:FF:000007">
    <property type="entry name" value="Disease resistance protein (TIR-NBS-LRR class)"/>
    <property type="match status" value="1"/>
</dbReference>
<dbReference type="GO" id="GO:0007165">
    <property type="term" value="P:signal transduction"/>
    <property type="evidence" value="ECO:0007669"/>
    <property type="project" value="InterPro"/>
</dbReference>
<keyword evidence="5" id="KW-0520">NAD</keyword>
<dbReference type="GO" id="GO:0043531">
    <property type="term" value="F:ADP binding"/>
    <property type="evidence" value="ECO:0007669"/>
    <property type="project" value="InterPro"/>
</dbReference>
<dbReference type="Pfam" id="PF01582">
    <property type="entry name" value="TIR"/>
    <property type="match status" value="1"/>
</dbReference>
<dbReference type="Pfam" id="PF23282">
    <property type="entry name" value="WHD_ROQ1"/>
    <property type="match status" value="1"/>
</dbReference>
<feature type="domain" description="TIR" evidence="7">
    <location>
        <begin position="11"/>
        <end position="146"/>
    </location>
</feature>
<evidence type="ECO:0000259" key="7">
    <source>
        <dbReference type="PROSITE" id="PS50104"/>
    </source>
</evidence>
<comment type="catalytic activity">
    <reaction evidence="6">
        <text>NAD(+) + H2O = ADP-D-ribose + nicotinamide + H(+)</text>
        <dbReference type="Rhea" id="RHEA:16301"/>
        <dbReference type="ChEBI" id="CHEBI:15377"/>
        <dbReference type="ChEBI" id="CHEBI:15378"/>
        <dbReference type="ChEBI" id="CHEBI:17154"/>
        <dbReference type="ChEBI" id="CHEBI:57540"/>
        <dbReference type="ChEBI" id="CHEBI:57967"/>
        <dbReference type="EC" id="3.2.2.6"/>
    </reaction>
    <physiologicalReaction direction="left-to-right" evidence="6">
        <dbReference type="Rhea" id="RHEA:16302"/>
    </physiologicalReaction>
</comment>
<dbReference type="SUPFAM" id="SSF52200">
    <property type="entry name" value="Toll/Interleukin receptor TIR domain"/>
    <property type="match status" value="1"/>
</dbReference>
<dbReference type="SUPFAM" id="SSF52058">
    <property type="entry name" value="L domain-like"/>
    <property type="match status" value="1"/>
</dbReference>
<sequence length="1051" mass="120760">MAASASQVTCEKYDVFISFRGSDTRSGFLSHLIKELHQKNIDVYVDYRLERGDEISSALMKAIEGSKIALVIFSEDYASSKWCLEELVKIMECKEAGQQIMMPVFYLVDPSDVRHQKRTYAEAFTTHDEEMFKDKVEIWRSVLKKSANLAGYDSSKFQDESNLIDAIVEGILKKLEDNSPIVPNFQLIGSHQNFPIVESLMEIKSQEVRIVGIWGMGGIGKTTLARAIFDKFLFKFDSYCFLKNVRENSTKVDGFNSLSDKLLSQLLGQKDHKYMNNALKRLQRKKVLIALDDVDNSKQLKDFLGLLRLGPGSRVIVTSRDKHVLRSGGIHDQFIHLVNELSLEESLELFSMHAFNQSHPKMGYQELSKMTVAIAKGIPLALEVLGSHFHSRDKAYWESELSKLKRYPHEQIQSILKISYDGLHPMDKEIFLDIAFFFVGDKKDIVTCRLEACGFKAVSGIQNLIDKALVTLDPDDCIVMHDLIREMAEQIVRGESMRHPERRSRLKDADEIYDVLKSNKGTDEIQGIMLDVTQIKYVQVEADIFVKMKNLRFLKFFSSTLWRSHSRTYIDLHYDLDSFSNKLRYLHWDHYPLETLPSGFYFENLVELHMQNSQVKRLWDGKQDLGNLKTINLMRSKQLIELPDLSMARKLESVYLQGCKSLRSVHASILSLPSIVKMEVSGCSKLESIESETRLESFSDLSANYCCLKKLCFSSNKLSHLFLQGTKVEILHFPVGGFTELTHIRISGGMVGSLSIDGLYCLKNLEVFEVTNLKQAIDIKQVHSLFDAWRNLRELRLEGWSYLSQIPDNIKALKRLKYLSLNESAVETLPASVYHISSLKYIYLRGCKRLKSILGLPPFLQKLDAFECTLLETVSSDSLVRNKCVFNFYKCEKLDERSLRYIQDLILSSMTSTSGCHYYDEITCYPGNRVPEWMVYKPMTKACNAIEFTCNLERSQDLLICCVAPPHLVSKQLLEVQCYFSYDDNNYKFRSLRTVYYPALNQDHVLLWPVRMRSYDAGIAKISCELFLEYWDDEEKAYCDVPTKACGAHLI</sequence>
<dbReference type="Gene3D" id="3.40.50.300">
    <property type="entry name" value="P-loop containing nucleotide triphosphate hydrolases"/>
    <property type="match status" value="1"/>
</dbReference>
<evidence type="ECO:0000256" key="1">
    <source>
        <dbReference type="ARBA" id="ARBA00011982"/>
    </source>
</evidence>
<evidence type="ECO:0000256" key="6">
    <source>
        <dbReference type="ARBA" id="ARBA00047304"/>
    </source>
</evidence>
<dbReference type="InterPro" id="IPR035897">
    <property type="entry name" value="Toll_tir_struct_dom_sf"/>
</dbReference>
<dbReference type="SMART" id="SM00255">
    <property type="entry name" value="TIR"/>
    <property type="match status" value="1"/>
</dbReference>
<dbReference type="GO" id="GO:0006952">
    <property type="term" value="P:defense response"/>
    <property type="evidence" value="ECO:0007669"/>
    <property type="project" value="InterPro"/>
</dbReference>
<organism evidence="8 9">
    <name type="scientific">Acacia crassicarpa</name>
    <name type="common">northern wattle</name>
    <dbReference type="NCBI Taxonomy" id="499986"/>
    <lineage>
        <taxon>Eukaryota</taxon>
        <taxon>Viridiplantae</taxon>
        <taxon>Streptophyta</taxon>
        <taxon>Embryophyta</taxon>
        <taxon>Tracheophyta</taxon>
        <taxon>Spermatophyta</taxon>
        <taxon>Magnoliopsida</taxon>
        <taxon>eudicotyledons</taxon>
        <taxon>Gunneridae</taxon>
        <taxon>Pentapetalae</taxon>
        <taxon>rosids</taxon>
        <taxon>fabids</taxon>
        <taxon>Fabales</taxon>
        <taxon>Fabaceae</taxon>
        <taxon>Caesalpinioideae</taxon>
        <taxon>mimosoid clade</taxon>
        <taxon>Acacieae</taxon>
        <taxon>Acacia</taxon>
    </lineage>
</organism>
<dbReference type="InterPro" id="IPR058192">
    <property type="entry name" value="WHD_ROQ1-like"/>
</dbReference>
<proteinExistence type="predicted"/>
<accession>A0AAE1TAI9</accession>
<name>A0AAE1TAI9_9FABA</name>
<dbReference type="InterPro" id="IPR002182">
    <property type="entry name" value="NB-ARC"/>
</dbReference>
<dbReference type="GO" id="GO:0061809">
    <property type="term" value="F:NAD+ nucleosidase activity, cyclic ADP-ribose generating"/>
    <property type="evidence" value="ECO:0007669"/>
    <property type="project" value="UniProtKB-EC"/>
</dbReference>
<evidence type="ECO:0000256" key="2">
    <source>
        <dbReference type="ARBA" id="ARBA00022614"/>
    </source>
</evidence>
<dbReference type="Gene3D" id="1.10.8.430">
    <property type="entry name" value="Helical domain of apoptotic protease-activating factors"/>
    <property type="match status" value="1"/>
</dbReference>
<dbReference type="Proteomes" id="UP001293593">
    <property type="component" value="Unassembled WGS sequence"/>
</dbReference>
<dbReference type="PRINTS" id="PR00364">
    <property type="entry name" value="DISEASERSIST"/>
</dbReference>
<dbReference type="Gene3D" id="3.80.10.10">
    <property type="entry name" value="Ribonuclease Inhibitor"/>
    <property type="match status" value="2"/>
</dbReference>
<dbReference type="AlphaFoldDB" id="A0AAE1TAI9"/>
<dbReference type="EMBL" id="JAWXYG010000003">
    <property type="protein sequence ID" value="KAK4278223.1"/>
    <property type="molecule type" value="Genomic_DNA"/>
</dbReference>
<evidence type="ECO:0000256" key="5">
    <source>
        <dbReference type="ARBA" id="ARBA00023027"/>
    </source>
</evidence>
<dbReference type="Pfam" id="PF00931">
    <property type="entry name" value="NB-ARC"/>
    <property type="match status" value="1"/>
</dbReference>
<gene>
    <name evidence="8" type="ORF">QN277_016097</name>
</gene>
<comment type="caution">
    <text evidence="8">The sequence shown here is derived from an EMBL/GenBank/DDBJ whole genome shotgun (WGS) entry which is preliminary data.</text>
</comment>
<keyword evidence="2" id="KW-0433">Leucine-rich repeat</keyword>
<dbReference type="FunFam" id="1.10.8.430:FF:000002">
    <property type="entry name" value="Disease resistance protein (TIR-NBS-LRR class)"/>
    <property type="match status" value="1"/>
</dbReference>
<keyword evidence="9" id="KW-1185">Reference proteome</keyword>
<dbReference type="Gene3D" id="3.40.50.10140">
    <property type="entry name" value="Toll/interleukin-1 receptor homology (TIR) domain"/>
    <property type="match status" value="1"/>
</dbReference>
<protein>
    <recommendedName>
        <fullName evidence="1">ADP-ribosyl cyclase/cyclic ADP-ribose hydrolase</fullName>
        <ecNumber evidence="1">3.2.2.6</ecNumber>
    </recommendedName>
</protein>
<dbReference type="PANTHER" id="PTHR11017">
    <property type="entry name" value="LEUCINE-RICH REPEAT-CONTAINING PROTEIN"/>
    <property type="match status" value="1"/>
</dbReference>
<dbReference type="PROSITE" id="PS50104">
    <property type="entry name" value="TIR"/>
    <property type="match status" value="1"/>
</dbReference>
<dbReference type="SUPFAM" id="SSF52540">
    <property type="entry name" value="P-loop containing nucleoside triphosphate hydrolases"/>
    <property type="match status" value="1"/>
</dbReference>
<dbReference type="InterPro" id="IPR044974">
    <property type="entry name" value="Disease_R_plants"/>
</dbReference>
<evidence type="ECO:0000256" key="4">
    <source>
        <dbReference type="ARBA" id="ARBA00022801"/>
    </source>
</evidence>
<evidence type="ECO:0000256" key="3">
    <source>
        <dbReference type="ARBA" id="ARBA00022737"/>
    </source>
</evidence>
<dbReference type="InterPro" id="IPR032675">
    <property type="entry name" value="LRR_dom_sf"/>
</dbReference>
<dbReference type="Pfam" id="PF07725">
    <property type="entry name" value="LRR_3"/>
    <property type="match status" value="1"/>
</dbReference>
<dbReference type="InterPro" id="IPR000157">
    <property type="entry name" value="TIR_dom"/>
</dbReference>
<dbReference type="InterPro" id="IPR042197">
    <property type="entry name" value="Apaf_helical"/>
</dbReference>
<dbReference type="InterPro" id="IPR027417">
    <property type="entry name" value="P-loop_NTPase"/>
</dbReference>
<evidence type="ECO:0000313" key="8">
    <source>
        <dbReference type="EMBL" id="KAK4278223.1"/>
    </source>
</evidence>
<dbReference type="InterPro" id="IPR011713">
    <property type="entry name" value="Leu-rich_rpt_3"/>
</dbReference>
<keyword evidence="3" id="KW-0677">Repeat</keyword>
<dbReference type="PANTHER" id="PTHR11017:SF243">
    <property type="entry name" value="ADP-RIBOSYL CYCLASE_CYCLIC ADP-RIBOSE HYDROLASE"/>
    <property type="match status" value="1"/>
</dbReference>
<dbReference type="EC" id="3.2.2.6" evidence="1"/>
<keyword evidence="4" id="KW-0378">Hydrolase</keyword>
<reference evidence="8" key="1">
    <citation type="submission" date="2023-10" db="EMBL/GenBank/DDBJ databases">
        <title>Chromosome-level genome of the transformable northern wattle, Acacia crassicarpa.</title>
        <authorList>
            <person name="Massaro I."/>
            <person name="Sinha N.R."/>
            <person name="Poethig S."/>
            <person name="Leichty A.R."/>
        </authorList>
    </citation>
    <scope>NUCLEOTIDE SEQUENCE</scope>
    <source>
        <strain evidence="8">Acra3RX</strain>
        <tissue evidence="8">Leaf</tissue>
    </source>
</reference>